<accession>A0A3S5AYH5</accession>
<name>A0A3S5AYH5_9PLAT</name>
<proteinExistence type="predicted"/>
<dbReference type="CDD" id="cd20535">
    <property type="entry name" value="CYCLIN_CCNM_CCNQ_rpt2"/>
    <property type="match status" value="1"/>
</dbReference>
<dbReference type="EMBL" id="CAAALY010125636">
    <property type="protein sequence ID" value="VEL31718.1"/>
    <property type="molecule type" value="Genomic_DNA"/>
</dbReference>
<dbReference type="Proteomes" id="UP000784294">
    <property type="component" value="Unassembled WGS sequence"/>
</dbReference>
<sequence>MRLLGFHVRRLRLPHAYLLHYMQALLHWLGKGVAHQIVQPPVAATAAGAVPGSCGPPPVGSMALARLPGLAWALLADSYQAPLCLAFAPDHIAVAILHLALRIAGVEVPGNRHSELAWWQVNTF</sequence>
<reference evidence="1" key="1">
    <citation type="submission" date="2018-11" db="EMBL/GenBank/DDBJ databases">
        <authorList>
            <consortium name="Pathogen Informatics"/>
        </authorList>
    </citation>
    <scope>NUCLEOTIDE SEQUENCE</scope>
</reference>
<dbReference type="OrthoDB" id="6022401at2759"/>
<dbReference type="AlphaFoldDB" id="A0A3S5AYH5"/>
<dbReference type="SUPFAM" id="SSF47954">
    <property type="entry name" value="Cyclin-like"/>
    <property type="match status" value="1"/>
</dbReference>
<evidence type="ECO:0000313" key="2">
    <source>
        <dbReference type="Proteomes" id="UP000784294"/>
    </source>
</evidence>
<comment type="caution">
    <text evidence="1">The sequence shown here is derived from an EMBL/GenBank/DDBJ whole genome shotgun (WGS) entry which is preliminary data.</text>
</comment>
<protein>
    <submittedName>
        <fullName evidence="1">Uncharacterized protein</fullName>
    </submittedName>
</protein>
<dbReference type="Gene3D" id="1.10.472.10">
    <property type="entry name" value="Cyclin-like"/>
    <property type="match status" value="1"/>
</dbReference>
<keyword evidence="2" id="KW-1185">Reference proteome</keyword>
<gene>
    <name evidence="1" type="ORF">PXEA_LOCUS25158</name>
</gene>
<evidence type="ECO:0000313" key="1">
    <source>
        <dbReference type="EMBL" id="VEL31718.1"/>
    </source>
</evidence>
<organism evidence="1 2">
    <name type="scientific">Protopolystoma xenopodis</name>
    <dbReference type="NCBI Taxonomy" id="117903"/>
    <lineage>
        <taxon>Eukaryota</taxon>
        <taxon>Metazoa</taxon>
        <taxon>Spiralia</taxon>
        <taxon>Lophotrochozoa</taxon>
        <taxon>Platyhelminthes</taxon>
        <taxon>Monogenea</taxon>
        <taxon>Polyopisthocotylea</taxon>
        <taxon>Polystomatidea</taxon>
        <taxon>Polystomatidae</taxon>
        <taxon>Protopolystoma</taxon>
    </lineage>
</organism>
<dbReference type="InterPro" id="IPR036915">
    <property type="entry name" value="Cyclin-like_sf"/>
</dbReference>
<dbReference type="InterPro" id="IPR048053">
    <property type="entry name" value="Cyclin-Q_second_cyclin_box"/>
</dbReference>